<name>A0ABQ9K5Z5_9CUCU</name>
<comment type="caution">
    <text evidence="2">The sequence shown here is derived from an EMBL/GenBank/DDBJ whole genome shotgun (WGS) entry which is preliminary data.</text>
</comment>
<accession>A0ABQ9K5Z5</accession>
<dbReference type="EMBL" id="JAPWTJ010000021">
    <property type="protein sequence ID" value="KAJ8985028.1"/>
    <property type="molecule type" value="Genomic_DNA"/>
</dbReference>
<feature type="compositionally biased region" description="Polar residues" evidence="1">
    <location>
        <begin position="126"/>
        <end position="142"/>
    </location>
</feature>
<organism evidence="2 3">
    <name type="scientific">Molorchus minor</name>
    <dbReference type="NCBI Taxonomy" id="1323400"/>
    <lineage>
        <taxon>Eukaryota</taxon>
        <taxon>Metazoa</taxon>
        <taxon>Ecdysozoa</taxon>
        <taxon>Arthropoda</taxon>
        <taxon>Hexapoda</taxon>
        <taxon>Insecta</taxon>
        <taxon>Pterygota</taxon>
        <taxon>Neoptera</taxon>
        <taxon>Endopterygota</taxon>
        <taxon>Coleoptera</taxon>
        <taxon>Polyphaga</taxon>
        <taxon>Cucujiformia</taxon>
        <taxon>Chrysomeloidea</taxon>
        <taxon>Cerambycidae</taxon>
        <taxon>Lamiinae</taxon>
        <taxon>Monochamini</taxon>
        <taxon>Molorchus</taxon>
    </lineage>
</organism>
<evidence type="ECO:0000256" key="1">
    <source>
        <dbReference type="SAM" id="MobiDB-lite"/>
    </source>
</evidence>
<evidence type="ECO:0000313" key="3">
    <source>
        <dbReference type="Proteomes" id="UP001162164"/>
    </source>
</evidence>
<protein>
    <submittedName>
        <fullName evidence="2">Uncharacterized protein</fullName>
    </submittedName>
</protein>
<evidence type="ECO:0000313" key="2">
    <source>
        <dbReference type="EMBL" id="KAJ8985028.1"/>
    </source>
</evidence>
<sequence>MEPEVNNSEKEPEINVCDIKDEQKDWQTKKEQKKVETQSESCLVKNEEPKTVILDVKDVKIEQAKPLVIQKEEPVPQTAKITTTTNQIKPQNAKEQDHNVRPQKTFKHETHPLQQETTPPPLSPAVNRTESTTSSTLNSIKTASDPLKAAPSTTKNKQIIDALPPSS</sequence>
<feature type="compositionally biased region" description="Polar residues" evidence="1">
    <location>
        <begin position="79"/>
        <end position="90"/>
    </location>
</feature>
<proteinExistence type="predicted"/>
<keyword evidence="3" id="KW-1185">Reference proteome</keyword>
<feature type="region of interest" description="Disordered" evidence="1">
    <location>
        <begin position="78"/>
        <end position="167"/>
    </location>
</feature>
<dbReference type="Proteomes" id="UP001162164">
    <property type="component" value="Unassembled WGS sequence"/>
</dbReference>
<reference evidence="2" key="1">
    <citation type="journal article" date="2023" name="Insect Mol. Biol.">
        <title>Genome sequencing provides insights into the evolution of gene families encoding plant cell wall-degrading enzymes in longhorned beetles.</title>
        <authorList>
            <person name="Shin N.R."/>
            <person name="Okamura Y."/>
            <person name="Kirsch R."/>
            <person name="Pauchet Y."/>
        </authorList>
    </citation>
    <scope>NUCLEOTIDE SEQUENCE</scope>
    <source>
        <strain evidence="2">MMC_N1</strain>
    </source>
</reference>
<feature type="compositionally biased region" description="Basic and acidic residues" evidence="1">
    <location>
        <begin position="92"/>
        <end position="111"/>
    </location>
</feature>
<gene>
    <name evidence="2" type="ORF">NQ317_016939</name>
</gene>